<organism evidence="4 5">
    <name type="scientific">Coffea canephora</name>
    <name type="common">Robusta coffee</name>
    <dbReference type="NCBI Taxonomy" id="49390"/>
    <lineage>
        <taxon>Eukaryota</taxon>
        <taxon>Viridiplantae</taxon>
        <taxon>Streptophyta</taxon>
        <taxon>Embryophyta</taxon>
        <taxon>Tracheophyta</taxon>
        <taxon>Spermatophyta</taxon>
        <taxon>Magnoliopsida</taxon>
        <taxon>eudicotyledons</taxon>
        <taxon>Gunneridae</taxon>
        <taxon>Pentapetalae</taxon>
        <taxon>asterids</taxon>
        <taxon>lamiids</taxon>
        <taxon>Gentianales</taxon>
        <taxon>Rubiaceae</taxon>
        <taxon>Ixoroideae</taxon>
        <taxon>Gardenieae complex</taxon>
        <taxon>Bertiereae - Coffeeae clade</taxon>
        <taxon>Coffeeae</taxon>
        <taxon>Coffea</taxon>
    </lineage>
</organism>
<dbReference type="GO" id="GO:0016567">
    <property type="term" value="P:protein ubiquitination"/>
    <property type="evidence" value="ECO:0007669"/>
    <property type="project" value="UniProtKB-UniPathway"/>
</dbReference>
<dbReference type="InterPro" id="IPR027356">
    <property type="entry name" value="NPH3_dom"/>
</dbReference>
<dbReference type="OrthoDB" id="624345at2759"/>
<evidence type="ECO:0000313" key="4">
    <source>
        <dbReference type="EMBL" id="CDO99692.1"/>
    </source>
</evidence>
<comment type="similarity">
    <text evidence="2">Belongs to the NPH3 family.</text>
</comment>
<evidence type="ECO:0000256" key="2">
    <source>
        <dbReference type="PROSITE-ProRule" id="PRU00982"/>
    </source>
</evidence>
<feature type="domain" description="NPH3" evidence="3">
    <location>
        <begin position="77"/>
        <end position="349"/>
    </location>
</feature>
<reference evidence="5" key="1">
    <citation type="journal article" date="2014" name="Science">
        <title>The coffee genome provides insight into the convergent evolution of caffeine biosynthesis.</title>
        <authorList>
            <person name="Denoeud F."/>
            <person name="Carretero-Paulet L."/>
            <person name="Dereeper A."/>
            <person name="Droc G."/>
            <person name="Guyot R."/>
            <person name="Pietrella M."/>
            <person name="Zheng C."/>
            <person name="Alberti A."/>
            <person name="Anthony F."/>
            <person name="Aprea G."/>
            <person name="Aury J.M."/>
            <person name="Bento P."/>
            <person name="Bernard M."/>
            <person name="Bocs S."/>
            <person name="Campa C."/>
            <person name="Cenci A."/>
            <person name="Combes M.C."/>
            <person name="Crouzillat D."/>
            <person name="Da Silva C."/>
            <person name="Daddiego L."/>
            <person name="De Bellis F."/>
            <person name="Dussert S."/>
            <person name="Garsmeur O."/>
            <person name="Gayraud T."/>
            <person name="Guignon V."/>
            <person name="Jahn K."/>
            <person name="Jamilloux V."/>
            <person name="Joet T."/>
            <person name="Labadie K."/>
            <person name="Lan T."/>
            <person name="Leclercq J."/>
            <person name="Lepelley M."/>
            <person name="Leroy T."/>
            <person name="Li L.T."/>
            <person name="Librado P."/>
            <person name="Lopez L."/>
            <person name="Munoz A."/>
            <person name="Noel B."/>
            <person name="Pallavicini A."/>
            <person name="Perrotta G."/>
            <person name="Poncet V."/>
            <person name="Pot D."/>
            <person name="Priyono X."/>
            <person name="Rigoreau M."/>
            <person name="Rouard M."/>
            <person name="Rozas J."/>
            <person name="Tranchant-Dubreuil C."/>
            <person name="VanBuren R."/>
            <person name="Zhang Q."/>
            <person name="Andrade A.C."/>
            <person name="Argout X."/>
            <person name="Bertrand B."/>
            <person name="de Kochko A."/>
            <person name="Graziosi G."/>
            <person name="Henry R.J."/>
            <person name="Jayarama X."/>
            <person name="Ming R."/>
            <person name="Nagai C."/>
            <person name="Rounsley S."/>
            <person name="Sankoff D."/>
            <person name="Giuliano G."/>
            <person name="Albert V.A."/>
            <person name="Wincker P."/>
            <person name="Lashermes P."/>
        </authorList>
    </citation>
    <scope>NUCLEOTIDE SEQUENCE [LARGE SCALE GENOMIC DNA]</scope>
    <source>
        <strain evidence="5">cv. DH200-94</strain>
    </source>
</reference>
<protein>
    <recommendedName>
        <fullName evidence="3">NPH3 domain-containing protein</fullName>
    </recommendedName>
</protein>
<dbReference type="InterPro" id="IPR043454">
    <property type="entry name" value="NPH3/RPT2-like"/>
</dbReference>
<evidence type="ECO:0000259" key="3">
    <source>
        <dbReference type="PROSITE" id="PS51649"/>
    </source>
</evidence>
<keyword evidence="5" id="KW-1185">Reference proteome</keyword>
<dbReference type="AlphaFoldDB" id="A0A068TUL9"/>
<accession>A0A068TUL9</accession>
<dbReference type="PhylomeDB" id="A0A068TUL9"/>
<dbReference type="UniPathway" id="UPA00143"/>
<sequence length="439" mass="50910">MCCDLEIDVNSQETFLVDKVEERNISISWWTALMSQTKEYFKKIHQFALPELLECLKQFQDLQQTMYSLDMLEELLDCLVERLSLYSLIIPYSSLTDSFCIQFSGDFSCQSIGNSSSQASTWWFEDLEFLKVDLFEKKVKITGALRAEKCRITETVINLLHLLDRSLISVRGLFDNLRFSLAFKVKRCSKKKLESLVGSLLDQAKLDDLFFPSPPCKCYAYDVDLILRLQEQFLIESREQFLVNRLKKVASLMDFYLVEVAPDPRLEPSKFVTLATALPEYARDSHDMTYEAVDIYLKVHKKLSEEEKIKICCVLNFDKLSARSLIHLVYNMEFPACAAVTASVSQHSKLREIPRKTGHLEVHEDLRSHHSSAKGTSEDEDQVVRMTKLEYQTIDNRFKTCTPTETFNREKQTRSTYIKKLSSIFPTNLDSILDRKLLH</sequence>
<gene>
    <name evidence="4" type="ORF">GSCOC_T00029364001</name>
</gene>
<dbReference type="OMA" id="NISISWW"/>
<name>A0A068TUL9_COFCA</name>
<evidence type="ECO:0000313" key="5">
    <source>
        <dbReference type="Proteomes" id="UP000295252"/>
    </source>
</evidence>
<dbReference type="Proteomes" id="UP000295252">
    <property type="component" value="Chromosome IV"/>
</dbReference>
<dbReference type="PROSITE" id="PS51649">
    <property type="entry name" value="NPH3"/>
    <property type="match status" value="1"/>
</dbReference>
<dbReference type="EMBL" id="HG739088">
    <property type="protein sequence ID" value="CDO99692.1"/>
    <property type="molecule type" value="Genomic_DNA"/>
</dbReference>
<dbReference type="InParanoid" id="A0A068TUL9"/>
<proteinExistence type="inferred from homology"/>
<dbReference type="Gramene" id="CDO99692">
    <property type="protein sequence ID" value="CDO99692"/>
    <property type="gene ID" value="GSCOC_T00029364001"/>
</dbReference>
<dbReference type="STRING" id="49390.A0A068TUL9"/>
<evidence type="ECO:0000256" key="1">
    <source>
        <dbReference type="ARBA" id="ARBA00022786"/>
    </source>
</evidence>
<keyword evidence="1" id="KW-0833">Ubl conjugation pathway</keyword>
<dbReference type="Pfam" id="PF03000">
    <property type="entry name" value="NPH3"/>
    <property type="match status" value="1"/>
</dbReference>
<dbReference type="PANTHER" id="PTHR32370">
    <property type="entry name" value="OS12G0117600 PROTEIN"/>
    <property type="match status" value="1"/>
</dbReference>